<comment type="caution">
    <text evidence="3">The sequence shown here is derived from an EMBL/GenBank/DDBJ whole genome shotgun (WGS) entry which is preliminary data.</text>
</comment>
<reference evidence="3 4" key="1">
    <citation type="submission" date="2021-01" db="EMBL/GenBank/DDBJ databases">
        <title>Roseomonas sp. nov, a bacterium isolated from an oil production mixture in Yumen Oilfield.</title>
        <authorList>
            <person name="Wu D."/>
        </authorList>
    </citation>
    <scope>NUCLEOTIDE SEQUENCE [LARGE SCALE GENOMIC DNA]</scope>
    <source>
        <strain evidence="3 4">ROY-5-3</strain>
    </source>
</reference>
<evidence type="ECO:0008006" key="5">
    <source>
        <dbReference type="Google" id="ProtNLM"/>
    </source>
</evidence>
<protein>
    <recommendedName>
        <fullName evidence="5">Secreted protein</fullName>
    </recommendedName>
</protein>
<dbReference type="Proteomes" id="UP000689967">
    <property type="component" value="Unassembled WGS sequence"/>
</dbReference>
<dbReference type="RefSeq" id="WP_216874605.1">
    <property type="nucleotide sequence ID" value="NZ_JAERQM010000002.1"/>
</dbReference>
<accession>A0ABS6H5H7</accession>
<name>A0ABS6H5H7_9PROT</name>
<organism evidence="3 4">
    <name type="scientific">Falsiroseomonas oleicola</name>
    <dbReference type="NCBI Taxonomy" id="2801474"/>
    <lineage>
        <taxon>Bacteria</taxon>
        <taxon>Pseudomonadati</taxon>
        <taxon>Pseudomonadota</taxon>
        <taxon>Alphaproteobacteria</taxon>
        <taxon>Acetobacterales</taxon>
        <taxon>Roseomonadaceae</taxon>
        <taxon>Falsiroseomonas</taxon>
    </lineage>
</organism>
<proteinExistence type="predicted"/>
<evidence type="ECO:0000256" key="1">
    <source>
        <dbReference type="SAM" id="MobiDB-lite"/>
    </source>
</evidence>
<evidence type="ECO:0000256" key="2">
    <source>
        <dbReference type="SAM" id="SignalP"/>
    </source>
</evidence>
<dbReference type="EMBL" id="JAERQM010000002">
    <property type="protein sequence ID" value="MBU8543894.1"/>
    <property type="molecule type" value="Genomic_DNA"/>
</dbReference>
<feature type="region of interest" description="Disordered" evidence="1">
    <location>
        <begin position="126"/>
        <end position="146"/>
    </location>
</feature>
<feature type="signal peptide" evidence="2">
    <location>
        <begin position="1"/>
        <end position="23"/>
    </location>
</feature>
<gene>
    <name evidence="3" type="ORF">JJQ90_09270</name>
</gene>
<evidence type="ECO:0000313" key="3">
    <source>
        <dbReference type="EMBL" id="MBU8543894.1"/>
    </source>
</evidence>
<keyword evidence="2" id="KW-0732">Signal</keyword>
<evidence type="ECO:0000313" key="4">
    <source>
        <dbReference type="Proteomes" id="UP000689967"/>
    </source>
</evidence>
<sequence length="146" mass="16028">MARLMMGLGAAVLGAMTLGAAFAAPVQAQSQSGMTYIRCSSTVTMSRLNNIQVGQRYTSYYGVNNGSRSVQEFYNNQWRGWQVQEFTPGRMVASIPNLNNCRQVATFDRGTGGYIRTTRCPSGATLSHQGSCERSEAPRARPTQRF</sequence>
<feature type="chain" id="PRO_5046150672" description="Secreted protein" evidence="2">
    <location>
        <begin position="24"/>
        <end position="146"/>
    </location>
</feature>
<keyword evidence="4" id="KW-1185">Reference proteome</keyword>